<keyword evidence="7 9" id="KW-0520">NAD</keyword>
<comment type="pathway">
    <text evidence="3 9">Carbohydrate metabolism; galactose metabolism.</text>
</comment>
<dbReference type="EC" id="5.1.3.2" evidence="5 9"/>
<dbReference type="SUPFAM" id="SSF51735">
    <property type="entry name" value="NAD(P)-binding Rossmann-fold domains"/>
    <property type="match status" value="1"/>
</dbReference>
<keyword evidence="8 9" id="KW-0413">Isomerase</keyword>
<dbReference type="NCBIfam" id="NF007956">
    <property type="entry name" value="PRK10675.1"/>
    <property type="match status" value="1"/>
</dbReference>
<dbReference type="PANTHER" id="PTHR43725">
    <property type="entry name" value="UDP-GLUCOSE 4-EPIMERASE"/>
    <property type="match status" value="1"/>
</dbReference>
<reference evidence="12" key="1">
    <citation type="journal article" date="2014" name="DNA Res.">
        <title>A complete view of the genetic diversity of the Escherichia coli O-antigen biosynthesis gene cluster.</title>
        <authorList>
            <person name="Iguchi A."/>
            <person name="Iyoda S."/>
            <person name="Kikuchi T."/>
            <person name="Ogura Y."/>
            <person name="Katsura K."/>
            <person name="Ohnishi M."/>
            <person name="Hayashi T."/>
            <person name="Thomson N.R."/>
        </authorList>
    </citation>
    <scope>NUCLEOTIDE SEQUENCE</scope>
    <source>
        <strain evidence="12">H68</strain>
    </source>
</reference>
<evidence type="ECO:0000256" key="6">
    <source>
        <dbReference type="ARBA" id="ARBA00018569"/>
    </source>
</evidence>
<evidence type="ECO:0000259" key="10">
    <source>
        <dbReference type="Pfam" id="PF16363"/>
    </source>
</evidence>
<dbReference type="InterPro" id="IPR005886">
    <property type="entry name" value="UDP_G4E"/>
</dbReference>
<evidence type="ECO:0000256" key="1">
    <source>
        <dbReference type="ARBA" id="ARBA00000083"/>
    </source>
</evidence>
<evidence type="ECO:0000256" key="7">
    <source>
        <dbReference type="ARBA" id="ARBA00023027"/>
    </source>
</evidence>
<dbReference type="InterPro" id="IPR016040">
    <property type="entry name" value="NAD(P)-bd_dom"/>
</dbReference>
<dbReference type="PANTHER" id="PTHR43725:SF47">
    <property type="entry name" value="UDP-GLUCOSE 4-EPIMERASE"/>
    <property type="match status" value="1"/>
</dbReference>
<dbReference type="EMBL" id="KJ755555">
    <property type="protein sequence ID" value="AIG62514.1"/>
    <property type="molecule type" value="Genomic_DNA"/>
</dbReference>
<dbReference type="PRINTS" id="PR01713">
    <property type="entry name" value="NUCEPIMERASE"/>
</dbReference>
<dbReference type="Gene3D" id="3.40.50.720">
    <property type="entry name" value="NAD(P)-binding Rossmann-like Domain"/>
    <property type="match status" value="1"/>
</dbReference>
<feature type="domain" description="NAD(P)-binding" evidence="10">
    <location>
        <begin position="4"/>
        <end position="322"/>
    </location>
</feature>
<organism evidence="12">
    <name type="scientific">Escherichia coli</name>
    <dbReference type="NCBI Taxonomy" id="562"/>
    <lineage>
        <taxon>Bacteria</taxon>
        <taxon>Pseudomonadati</taxon>
        <taxon>Pseudomonadota</taxon>
        <taxon>Gammaproteobacteria</taxon>
        <taxon>Enterobacterales</taxon>
        <taxon>Enterobacteriaceae</taxon>
        <taxon>Escherichia</taxon>
    </lineage>
</organism>
<evidence type="ECO:0000313" key="12">
    <source>
        <dbReference type="EMBL" id="BAQ01328.1"/>
    </source>
</evidence>
<evidence type="ECO:0000256" key="5">
    <source>
        <dbReference type="ARBA" id="ARBA00013189"/>
    </source>
</evidence>
<dbReference type="GO" id="GO:0006012">
    <property type="term" value="P:galactose metabolic process"/>
    <property type="evidence" value="ECO:0007669"/>
    <property type="project" value="UniProtKB-UniPathway"/>
</dbReference>
<dbReference type="NCBIfam" id="TIGR01179">
    <property type="entry name" value="galE"/>
    <property type="match status" value="1"/>
</dbReference>
<name>A0A0A8J5Q7_ECOLX</name>
<gene>
    <name evidence="11" type="primary">galE</name>
</gene>
<evidence type="ECO:0000256" key="4">
    <source>
        <dbReference type="ARBA" id="ARBA00007637"/>
    </source>
</evidence>
<comment type="catalytic activity">
    <reaction evidence="1 9">
        <text>UDP-alpha-D-glucose = UDP-alpha-D-galactose</text>
        <dbReference type="Rhea" id="RHEA:22168"/>
        <dbReference type="ChEBI" id="CHEBI:58885"/>
        <dbReference type="ChEBI" id="CHEBI:66914"/>
        <dbReference type="EC" id="5.1.3.2"/>
    </reaction>
</comment>
<evidence type="ECO:0000256" key="3">
    <source>
        <dbReference type="ARBA" id="ARBA00004947"/>
    </source>
</evidence>
<reference evidence="11" key="2">
    <citation type="journal article" date="2016" name="PLoS ONE">
        <title>Comparison of O-Antigen Gene Clusters of All O-Serogroups of Escherichia coli and Proposal for Adopting a New Nomenclature for O-Typing.</title>
        <authorList>
            <person name="DebRoy C."/>
            <person name="Fratamico P.M."/>
            <person name="Yan X."/>
            <person name="Baranzoni G."/>
            <person name="Liu Y."/>
            <person name="Needleman D.S."/>
            <person name="Tebbs R."/>
            <person name="O'Connell C.D."/>
            <person name="Allred A."/>
            <person name="Swimley M."/>
            <person name="Mwangi M."/>
            <person name="Kapur V."/>
            <person name="Raygoza Garay J.A."/>
            <person name="Roberts E.L."/>
            <person name="Katani R."/>
        </authorList>
    </citation>
    <scope>NUCLEOTIDE SEQUENCE</scope>
    <source>
        <strain evidence="11">H 68</strain>
    </source>
</reference>
<dbReference type="UniPathway" id="UPA00214"/>
<dbReference type="CDD" id="cd05247">
    <property type="entry name" value="UDP_G4E_1_SDR_e"/>
    <property type="match status" value="1"/>
</dbReference>
<dbReference type="Gene3D" id="3.90.25.10">
    <property type="entry name" value="UDP-galactose 4-epimerase, domain 1"/>
    <property type="match status" value="1"/>
</dbReference>
<comment type="subunit">
    <text evidence="9">Homodimer.</text>
</comment>
<evidence type="ECO:0000256" key="2">
    <source>
        <dbReference type="ARBA" id="ARBA00001911"/>
    </source>
</evidence>
<comment type="similarity">
    <text evidence="4 9">Belongs to the NAD(P)-dependent epimerase/dehydratase family.</text>
</comment>
<dbReference type="Pfam" id="PF16363">
    <property type="entry name" value="GDP_Man_Dehyd"/>
    <property type="match status" value="1"/>
</dbReference>
<dbReference type="GO" id="GO:0003978">
    <property type="term" value="F:UDP-glucose 4-epimerase activity"/>
    <property type="evidence" value="ECO:0007669"/>
    <property type="project" value="UniProtKB-UniRule"/>
</dbReference>
<protein>
    <recommendedName>
        <fullName evidence="6 9">UDP-glucose 4-epimerase</fullName>
        <ecNumber evidence="5 9">5.1.3.2</ecNumber>
    </recommendedName>
</protein>
<evidence type="ECO:0000313" key="11">
    <source>
        <dbReference type="EMBL" id="AIG62514.1"/>
    </source>
</evidence>
<dbReference type="InterPro" id="IPR036291">
    <property type="entry name" value="NAD(P)-bd_dom_sf"/>
</dbReference>
<accession>A0A0A8J5Q7</accession>
<dbReference type="GO" id="GO:0005829">
    <property type="term" value="C:cytosol"/>
    <property type="evidence" value="ECO:0007669"/>
    <property type="project" value="TreeGrafter"/>
</dbReference>
<keyword evidence="9" id="KW-0119">Carbohydrate metabolism</keyword>
<sequence length="338" mass="37207">MTILVTGGAGYIGSHTILQLIEGGYDVVVLDNLSNSSQESLHRVGSLVSKNIPFIKADINDKQKLEEVFKNYDIDAVIHFAGLKSVGESVKKPLEYYINNVSGTLTLLEVMKQANVYKFIFSSSATVYGNHSPVPNREEYPIGNASCPYGTTKVMLEQILSDYAKSDDKLKIIALRYFNPTGAHPSGLIGEDPNGIPNNLVPYISQVAIGKLEKLSVYGGDYKTIDGTGVRDFIHVVDLAAGHVSALRYIDKLQGYDIFNLGTGTGVSVLQVIDAFEKASNQKVNYEIVARREGDIGSSWADVSKAERILGWKSRYNIEDMMVHTWNWQKQNPNGYGS</sequence>
<dbReference type="AlphaFoldDB" id="A0A0A8J5Q7"/>
<proteinExistence type="inferred from homology"/>
<evidence type="ECO:0000256" key="9">
    <source>
        <dbReference type="RuleBase" id="RU366046"/>
    </source>
</evidence>
<dbReference type="RefSeq" id="WP_085452494.1">
    <property type="nucleotide sequence ID" value="NZ_AP027709.1"/>
</dbReference>
<evidence type="ECO:0000256" key="8">
    <source>
        <dbReference type="ARBA" id="ARBA00023235"/>
    </source>
</evidence>
<dbReference type="EMBL" id="AB812038">
    <property type="protein sequence ID" value="BAQ01328.1"/>
    <property type="molecule type" value="Genomic_DNA"/>
</dbReference>
<comment type="cofactor">
    <cofactor evidence="2 9">
        <name>NAD(+)</name>
        <dbReference type="ChEBI" id="CHEBI:57540"/>
    </cofactor>
</comment>